<proteinExistence type="predicted"/>
<name>A0AAN6N044_9PEZI</name>
<feature type="compositionally biased region" description="Low complexity" evidence="1">
    <location>
        <begin position="239"/>
        <end position="251"/>
    </location>
</feature>
<feature type="compositionally biased region" description="Low complexity" evidence="1">
    <location>
        <begin position="1"/>
        <end position="24"/>
    </location>
</feature>
<comment type="caution">
    <text evidence="2">The sequence shown here is derived from an EMBL/GenBank/DDBJ whole genome shotgun (WGS) entry which is preliminary data.</text>
</comment>
<gene>
    <name evidence="2" type="ORF">QBC46DRAFT_357372</name>
</gene>
<evidence type="ECO:0000313" key="3">
    <source>
        <dbReference type="Proteomes" id="UP001303473"/>
    </source>
</evidence>
<accession>A0AAN6N044</accession>
<organism evidence="2 3">
    <name type="scientific">Diplogelasinospora grovesii</name>
    <dbReference type="NCBI Taxonomy" id="303347"/>
    <lineage>
        <taxon>Eukaryota</taxon>
        <taxon>Fungi</taxon>
        <taxon>Dikarya</taxon>
        <taxon>Ascomycota</taxon>
        <taxon>Pezizomycotina</taxon>
        <taxon>Sordariomycetes</taxon>
        <taxon>Sordariomycetidae</taxon>
        <taxon>Sordariales</taxon>
        <taxon>Diplogelasinosporaceae</taxon>
        <taxon>Diplogelasinospora</taxon>
    </lineage>
</organism>
<dbReference type="Pfam" id="PF04749">
    <property type="entry name" value="PLAC8"/>
    <property type="match status" value="1"/>
</dbReference>
<keyword evidence="3" id="KW-1185">Reference proteome</keyword>
<reference evidence="3" key="1">
    <citation type="journal article" date="2023" name="Mol. Phylogenet. Evol.">
        <title>Genome-scale phylogeny and comparative genomics of the fungal order Sordariales.</title>
        <authorList>
            <person name="Hensen N."/>
            <person name="Bonometti L."/>
            <person name="Westerberg I."/>
            <person name="Brannstrom I.O."/>
            <person name="Guillou S."/>
            <person name="Cros-Aarteil S."/>
            <person name="Calhoun S."/>
            <person name="Haridas S."/>
            <person name="Kuo A."/>
            <person name="Mondo S."/>
            <person name="Pangilinan J."/>
            <person name="Riley R."/>
            <person name="LaButti K."/>
            <person name="Andreopoulos B."/>
            <person name="Lipzen A."/>
            <person name="Chen C."/>
            <person name="Yan M."/>
            <person name="Daum C."/>
            <person name="Ng V."/>
            <person name="Clum A."/>
            <person name="Steindorff A."/>
            <person name="Ohm R.A."/>
            <person name="Martin F."/>
            <person name="Silar P."/>
            <person name="Natvig D.O."/>
            <person name="Lalanne C."/>
            <person name="Gautier V."/>
            <person name="Ament-Velasquez S.L."/>
            <person name="Kruys A."/>
            <person name="Hutchinson M.I."/>
            <person name="Powell A.J."/>
            <person name="Barry K."/>
            <person name="Miller A.N."/>
            <person name="Grigoriev I.V."/>
            <person name="Debuchy R."/>
            <person name="Gladieux P."/>
            <person name="Hiltunen Thoren M."/>
            <person name="Johannesson H."/>
        </authorList>
    </citation>
    <scope>NUCLEOTIDE SEQUENCE [LARGE SCALE GENOMIC DNA]</scope>
    <source>
        <strain evidence="3">CBS 340.73</strain>
    </source>
</reference>
<feature type="region of interest" description="Disordered" evidence="1">
    <location>
        <begin position="1"/>
        <end position="31"/>
    </location>
</feature>
<evidence type="ECO:0000313" key="2">
    <source>
        <dbReference type="EMBL" id="KAK3936579.1"/>
    </source>
</evidence>
<dbReference type="InterPro" id="IPR006461">
    <property type="entry name" value="PLAC_motif_containing"/>
</dbReference>
<sequence>MAAPAPEQQLQPPRLQQPLTQPEPAQVSVVEQHTHITTAAPSKSQPNLPAWPGKVTTRKNADDWSQRIDFCLCMGPGRVFPTSPRGYRSWHTWACNFCCPPEVCCMACWCPCIVFGRTYHRLRIDGDLEGYEKVNDSCLLWFLCSWFGCEWVPQAMQRADIRRKYKLRGNACEDFCCACCCPCCDLVQQEKEAIYQEARQRSHHQQYQSPRDGGIRYPAAAETEPGSEPGSQRKKLQEKQPQPNNQNSQTPSGGASMQEIGTFRYIPAQHDGSSLGAEE</sequence>
<dbReference type="AlphaFoldDB" id="A0AAN6N044"/>
<dbReference type="NCBIfam" id="TIGR01571">
    <property type="entry name" value="A_thal_Cys_rich"/>
    <property type="match status" value="1"/>
</dbReference>
<dbReference type="Proteomes" id="UP001303473">
    <property type="component" value="Unassembled WGS sequence"/>
</dbReference>
<protein>
    <submittedName>
        <fullName evidence="2">PLAC8 family-domain-containing protein</fullName>
    </submittedName>
</protein>
<feature type="region of interest" description="Disordered" evidence="1">
    <location>
        <begin position="201"/>
        <end position="279"/>
    </location>
</feature>
<dbReference type="EMBL" id="MU853879">
    <property type="protein sequence ID" value="KAK3936579.1"/>
    <property type="molecule type" value="Genomic_DNA"/>
</dbReference>
<evidence type="ECO:0000256" key="1">
    <source>
        <dbReference type="SAM" id="MobiDB-lite"/>
    </source>
</evidence>
<dbReference type="PANTHER" id="PTHR15907">
    <property type="entry name" value="DUF614 FAMILY PROTEIN-RELATED"/>
    <property type="match status" value="1"/>
</dbReference>